<evidence type="ECO:0000256" key="1">
    <source>
        <dbReference type="ARBA" id="ARBA00007756"/>
    </source>
</evidence>
<dbReference type="GO" id="GO:0010507">
    <property type="term" value="P:negative regulation of autophagy"/>
    <property type="evidence" value="ECO:0007669"/>
    <property type="project" value="TreeGrafter"/>
</dbReference>
<protein>
    <recommendedName>
        <fullName evidence="4">GTP-binding protein</fullName>
    </recommendedName>
</protein>
<reference evidence="5" key="1">
    <citation type="journal article" date="2020" name="Microb. Genom.">
        <title>Genetic diversity of clinical and environmental Mucorales isolates obtained from an investigation of mucormycosis cases among solid organ transplant recipients.</title>
        <authorList>
            <person name="Nguyen M.H."/>
            <person name="Kaul D."/>
            <person name="Muto C."/>
            <person name="Cheng S.J."/>
            <person name="Richter R.A."/>
            <person name="Bruno V.M."/>
            <person name="Liu G."/>
            <person name="Beyhan S."/>
            <person name="Sundermann A.J."/>
            <person name="Mounaud S."/>
            <person name="Pasculle A.W."/>
            <person name="Nierman W.C."/>
            <person name="Driscoll E."/>
            <person name="Cumbie R."/>
            <person name="Clancy C.J."/>
            <person name="Dupont C.L."/>
        </authorList>
    </citation>
    <scope>NUCLEOTIDE SEQUENCE</scope>
    <source>
        <strain evidence="5">GL16</strain>
    </source>
</reference>
<comment type="subunit">
    <text evidence="4">Component of the GSE complex.</text>
</comment>
<dbReference type="GO" id="GO:0005634">
    <property type="term" value="C:nucleus"/>
    <property type="evidence" value="ECO:0007669"/>
    <property type="project" value="TreeGrafter"/>
</dbReference>
<accession>A0A9P6YBT9</accession>
<name>A0A9P6YBT9_RHIOR</name>
<dbReference type="GO" id="GO:0003924">
    <property type="term" value="F:GTPase activity"/>
    <property type="evidence" value="ECO:0007669"/>
    <property type="project" value="UniProtKB-UniRule"/>
</dbReference>
<dbReference type="GO" id="GO:1990131">
    <property type="term" value="C:Gtr1-Gtr2 GTPase complex"/>
    <property type="evidence" value="ECO:0007669"/>
    <property type="project" value="UniProtKB-UniRule"/>
</dbReference>
<dbReference type="Gene3D" id="3.40.50.300">
    <property type="entry name" value="P-loop containing nucleotide triphosphate hydrolases"/>
    <property type="match status" value="1"/>
</dbReference>
<dbReference type="PANTHER" id="PTHR11259">
    <property type="entry name" value="RAS-RELATED GTP BINDING RAG/GTR YEAST"/>
    <property type="match status" value="1"/>
</dbReference>
<organism evidence="5 6">
    <name type="scientific">Rhizopus oryzae</name>
    <name type="common">Mucormycosis agent</name>
    <name type="synonym">Rhizopus arrhizus var. delemar</name>
    <dbReference type="NCBI Taxonomy" id="64495"/>
    <lineage>
        <taxon>Eukaryota</taxon>
        <taxon>Fungi</taxon>
        <taxon>Fungi incertae sedis</taxon>
        <taxon>Mucoromycota</taxon>
        <taxon>Mucoromycotina</taxon>
        <taxon>Mucoromycetes</taxon>
        <taxon>Mucorales</taxon>
        <taxon>Mucorineae</taxon>
        <taxon>Rhizopodaceae</taxon>
        <taxon>Rhizopus</taxon>
    </lineage>
</organism>
<keyword evidence="2 4" id="KW-0547">Nucleotide-binding</keyword>
<comment type="function">
    <text evidence="4">GTPase involved in activation of the TORC1 signaling pathway, which promotes growth and represses autophagy in nutrient-rich conditions.</text>
</comment>
<dbReference type="OrthoDB" id="10020193at2759"/>
<dbReference type="InterPro" id="IPR006762">
    <property type="entry name" value="Gtr1_RagA"/>
</dbReference>
<gene>
    <name evidence="5" type="ORF">G6F51_006058</name>
</gene>
<dbReference type="Proteomes" id="UP000717996">
    <property type="component" value="Unassembled WGS sequence"/>
</dbReference>
<dbReference type="InterPro" id="IPR027417">
    <property type="entry name" value="P-loop_NTPase"/>
</dbReference>
<evidence type="ECO:0000256" key="2">
    <source>
        <dbReference type="ARBA" id="ARBA00022741"/>
    </source>
</evidence>
<keyword evidence="3 4" id="KW-0342">GTP-binding</keyword>
<evidence type="ECO:0000313" key="6">
    <source>
        <dbReference type="Proteomes" id="UP000717996"/>
    </source>
</evidence>
<evidence type="ECO:0000313" key="5">
    <source>
        <dbReference type="EMBL" id="KAG1544441.1"/>
    </source>
</evidence>
<dbReference type="OMA" id="QQKDHIF"/>
<evidence type="ECO:0000256" key="4">
    <source>
        <dbReference type="RuleBase" id="RU367014"/>
    </source>
</evidence>
<sequence length="291" mass="33912">MKSNKVLLMGKSARDTRKLEPTYLWNNETKVQFLSNLSFNIWDCGGQDAAFREYFTTYQEIIFKTVYLLIYVFDSVSTEPDKDIHYYQSCLEFILTHSPNAKVFCLMHKTDLIPDDKREKIFEKQRKELHVRSEPVQVQVFQTSIWDESLYAAWSKIIRCLVPNINALQNGLNKFCDICDADEIVLFERTTLLVIANSASIYHPDPQRFEKISSIIKQFNLYTRKERCSNQMQLKGSTFTAYFDSLTSSTNILLIISDSRITPAATQINIKAAKKYFEKLEDQQSIQIQEL</sequence>
<dbReference type="PANTHER" id="PTHR11259:SF1">
    <property type="entry name" value="RAS-RELATED GTP-BINDING PROTEIN"/>
    <property type="match status" value="1"/>
</dbReference>
<dbReference type="SUPFAM" id="SSF52540">
    <property type="entry name" value="P-loop containing nucleoside triphosphate hydrolases"/>
    <property type="match status" value="1"/>
</dbReference>
<evidence type="ECO:0000256" key="3">
    <source>
        <dbReference type="ARBA" id="ARBA00023134"/>
    </source>
</evidence>
<dbReference type="Pfam" id="PF04670">
    <property type="entry name" value="Gtr1_RagA"/>
    <property type="match status" value="1"/>
</dbReference>
<dbReference type="EMBL" id="JAANIT010000793">
    <property type="protein sequence ID" value="KAG1544441.1"/>
    <property type="molecule type" value="Genomic_DNA"/>
</dbReference>
<dbReference type="GO" id="GO:0005525">
    <property type="term" value="F:GTP binding"/>
    <property type="evidence" value="ECO:0007669"/>
    <property type="project" value="UniProtKB-UniRule"/>
</dbReference>
<dbReference type="GO" id="GO:1904263">
    <property type="term" value="P:positive regulation of TORC1 signaling"/>
    <property type="evidence" value="ECO:0007669"/>
    <property type="project" value="TreeGrafter"/>
</dbReference>
<proteinExistence type="inferred from homology"/>
<dbReference type="Gene3D" id="3.30.450.190">
    <property type="match status" value="1"/>
</dbReference>
<dbReference type="AlphaFoldDB" id="A0A9P6YBT9"/>
<comment type="similarity">
    <text evidence="1 4">Belongs to the GTR/RAG GTP-binding protein family.</text>
</comment>
<dbReference type="GO" id="GO:0009267">
    <property type="term" value="P:cellular response to starvation"/>
    <property type="evidence" value="ECO:0007669"/>
    <property type="project" value="TreeGrafter"/>
</dbReference>
<comment type="caution">
    <text evidence="5">The sequence shown here is derived from an EMBL/GenBank/DDBJ whole genome shotgun (WGS) entry which is preliminary data.</text>
</comment>